<gene>
    <name evidence="2" type="ORF">PAXRUDRAFT_133053</name>
</gene>
<dbReference type="EMBL" id="KN824874">
    <property type="protein sequence ID" value="KIK98968.1"/>
    <property type="molecule type" value="Genomic_DNA"/>
</dbReference>
<organism evidence="2 3">
    <name type="scientific">Paxillus rubicundulus Ve08.2h10</name>
    <dbReference type="NCBI Taxonomy" id="930991"/>
    <lineage>
        <taxon>Eukaryota</taxon>
        <taxon>Fungi</taxon>
        <taxon>Dikarya</taxon>
        <taxon>Basidiomycota</taxon>
        <taxon>Agaricomycotina</taxon>
        <taxon>Agaricomycetes</taxon>
        <taxon>Agaricomycetidae</taxon>
        <taxon>Boletales</taxon>
        <taxon>Paxilineae</taxon>
        <taxon>Paxillaceae</taxon>
        <taxon>Paxillus</taxon>
    </lineage>
</organism>
<keyword evidence="3" id="KW-1185">Reference proteome</keyword>
<proteinExistence type="predicted"/>
<accession>A0A0D0DVM8</accession>
<feature type="non-terminal residue" evidence="2">
    <location>
        <position position="85"/>
    </location>
</feature>
<feature type="chain" id="PRO_5002209267" evidence="1">
    <location>
        <begin position="27"/>
        <end position="85"/>
    </location>
</feature>
<feature type="signal peptide" evidence="1">
    <location>
        <begin position="1"/>
        <end position="26"/>
    </location>
</feature>
<dbReference type="AlphaFoldDB" id="A0A0D0DVM8"/>
<reference evidence="2 3" key="1">
    <citation type="submission" date="2014-04" db="EMBL/GenBank/DDBJ databases">
        <authorList>
            <consortium name="DOE Joint Genome Institute"/>
            <person name="Kuo A."/>
            <person name="Kohler A."/>
            <person name="Jargeat P."/>
            <person name="Nagy L.G."/>
            <person name="Floudas D."/>
            <person name="Copeland A."/>
            <person name="Barry K.W."/>
            <person name="Cichocki N."/>
            <person name="Veneault-Fourrey C."/>
            <person name="LaButti K."/>
            <person name="Lindquist E.A."/>
            <person name="Lipzen A."/>
            <person name="Lundell T."/>
            <person name="Morin E."/>
            <person name="Murat C."/>
            <person name="Sun H."/>
            <person name="Tunlid A."/>
            <person name="Henrissat B."/>
            <person name="Grigoriev I.V."/>
            <person name="Hibbett D.S."/>
            <person name="Martin F."/>
            <person name="Nordberg H.P."/>
            <person name="Cantor M.N."/>
            <person name="Hua S.X."/>
        </authorList>
    </citation>
    <scope>NUCLEOTIDE SEQUENCE [LARGE SCALE GENOMIC DNA]</scope>
    <source>
        <strain evidence="2 3">Ve08.2h10</strain>
    </source>
</reference>
<sequence length="85" mass="9714">PSSISFGSRVLATLFCVFSLIQLLDGLSNIHDLSKLILATIIVNRIHPKRCVRPSPFPSFSWLLLWFLFSLHPLLFRELTHPLSQ</sequence>
<feature type="non-terminal residue" evidence="2">
    <location>
        <position position="1"/>
    </location>
</feature>
<evidence type="ECO:0000313" key="3">
    <source>
        <dbReference type="Proteomes" id="UP000054538"/>
    </source>
</evidence>
<dbReference type="HOGENOM" id="CLU_192609_0_0_1"/>
<keyword evidence="1" id="KW-0732">Signal</keyword>
<dbReference type="InParanoid" id="A0A0D0DVM8"/>
<name>A0A0D0DVM8_9AGAM</name>
<reference evidence="3" key="2">
    <citation type="submission" date="2015-01" db="EMBL/GenBank/DDBJ databases">
        <title>Evolutionary Origins and Diversification of the Mycorrhizal Mutualists.</title>
        <authorList>
            <consortium name="DOE Joint Genome Institute"/>
            <consortium name="Mycorrhizal Genomics Consortium"/>
            <person name="Kohler A."/>
            <person name="Kuo A."/>
            <person name="Nagy L.G."/>
            <person name="Floudas D."/>
            <person name="Copeland A."/>
            <person name="Barry K.W."/>
            <person name="Cichocki N."/>
            <person name="Veneault-Fourrey C."/>
            <person name="LaButti K."/>
            <person name="Lindquist E.A."/>
            <person name="Lipzen A."/>
            <person name="Lundell T."/>
            <person name="Morin E."/>
            <person name="Murat C."/>
            <person name="Riley R."/>
            <person name="Ohm R."/>
            <person name="Sun H."/>
            <person name="Tunlid A."/>
            <person name="Henrissat B."/>
            <person name="Grigoriev I.V."/>
            <person name="Hibbett D.S."/>
            <person name="Martin F."/>
        </authorList>
    </citation>
    <scope>NUCLEOTIDE SEQUENCE [LARGE SCALE GENOMIC DNA]</scope>
    <source>
        <strain evidence="3">Ve08.2h10</strain>
    </source>
</reference>
<dbReference type="OrthoDB" id="10363721at2759"/>
<dbReference type="Proteomes" id="UP000054538">
    <property type="component" value="Unassembled WGS sequence"/>
</dbReference>
<evidence type="ECO:0000256" key="1">
    <source>
        <dbReference type="SAM" id="SignalP"/>
    </source>
</evidence>
<protein>
    <submittedName>
        <fullName evidence="2">Uncharacterized protein</fullName>
    </submittedName>
</protein>
<evidence type="ECO:0000313" key="2">
    <source>
        <dbReference type="EMBL" id="KIK98968.1"/>
    </source>
</evidence>